<dbReference type="PANTHER" id="PTHR43394">
    <property type="entry name" value="ATP-DEPENDENT PERMEASE MDL1, MITOCHONDRIAL"/>
    <property type="match status" value="1"/>
</dbReference>
<dbReference type="PROSITE" id="PS50929">
    <property type="entry name" value="ABC_TM1F"/>
    <property type="match status" value="1"/>
</dbReference>
<organism evidence="10 11">
    <name type="scientific">Priestia endophytica DSM 13796</name>
    <dbReference type="NCBI Taxonomy" id="1121089"/>
    <lineage>
        <taxon>Bacteria</taxon>
        <taxon>Bacillati</taxon>
        <taxon>Bacillota</taxon>
        <taxon>Bacilli</taxon>
        <taxon>Bacillales</taxon>
        <taxon>Bacillaceae</taxon>
        <taxon>Priestia</taxon>
    </lineage>
</organism>
<evidence type="ECO:0000256" key="1">
    <source>
        <dbReference type="ARBA" id="ARBA00004651"/>
    </source>
</evidence>
<sequence>MFSVLGKLSWFFKKYWKRYTSVLLLLLLASILDVLPPKILGVVIDSIGAGTLTAPFLENRIVFLTVIAIIVYIITYIWMRQLFGGANILERVSRTKLMKHFLNMSPPFYERNRTGDLMARATNDVKAVAATAGYGILTLIDSTVFMLTVLVMMSVTISWKLTIAAVLPLPIMALCISKLGTKIHHRFIRAQDAFGKMNDKVLESVEGVRVVRAYVQEEHEIKKFHEMTEEVYNRNREVAQIDALLAPLVKILVGVSYLIGLGYGTYLVFHRELTLGELVSFNVYLGMMIWPMFAIGELINIMERGNASVDRVNHILQQKEDIKNNAILQHVEVPAPIEYKHLSFSYPTSQKPVLNHISFTVYKGETVGIVGRTGSGKTALIQQLLRQYPLGSGDLLIGDVPIQHIALERLQSWIGYVPQEHVLFSKTVKENLLLSKETASDEEVEEAIKLAAFDKDIPFLSKGLHTLVGEKGVALSGGQKQRLSIARALLRNPQILILDDSLSAVDAKTEEQIIRNLTKKRQGKTTFIITHRLSAVEHADHILVLEDGRIVQEGTHKELKQREGWYREQHIRQYLKEESEVKG</sequence>
<dbReference type="Pfam" id="PF00005">
    <property type="entry name" value="ABC_tran"/>
    <property type="match status" value="1"/>
</dbReference>
<evidence type="ECO:0000256" key="5">
    <source>
        <dbReference type="ARBA" id="ARBA00022989"/>
    </source>
</evidence>
<evidence type="ECO:0000256" key="7">
    <source>
        <dbReference type="SAM" id="Phobius"/>
    </source>
</evidence>
<feature type="transmembrane region" description="Helical" evidence="7">
    <location>
        <begin position="157"/>
        <end position="176"/>
    </location>
</feature>
<comment type="caution">
    <text evidence="10">The sequence shown here is derived from an EMBL/GenBank/DDBJ whole genome shotgun (WGS) entry which is preliminary data.</text>
</comment>
<dbReference type="PROSITE" id="PS00211">
    <property type="entry name" value="ABC_TRANSPORTER_1"/>
    <property type="match status" value="1"/>
</dbReference>
<reference evidence="10 11" key="1">
    <citation type="submission" date="2016-10" db="EMBL/GenBank/DDBJ databases">
        <authorList>
            <person name="Varghese N."/>
            <person name="Submissions S."/>
        </authorList>
    </citation>
    <scope>NUCLEOTIDE SEQUENCE [LARGE SCALE GENOMIC DNA]</scope>
    <source>
        <strain evidence="10 11">DSM 13796</strain>
    </source>
</reference>
<comment type="subcellular location">
    <subcellularLocation>
        <location evidence="1">Cell membrane</location>
        <topology evidence="1">Multi-pass membrane protein</topology>
    </subcellularLocation>
</comment>
<feature type="transmembrane region" description="Helical" evidence="7">
    <location>
        <begin position="127"/>
        <end position="151"/>
    </location>
</feature>
<dbReference type="InterPro" id="IPR039421">
    <property type="entry name" value="Type_1_exporter"/>
</dbReference>
<dbReference type="SMART" id="SM00382">
    <property type="entry name" value="AAA"/>
    <property type="match status" value="1"/>
</dbReference>
<dbReference type="EMBL" id="FOXX01000007">
    <property type="protein sequence ID" value="SFQ71328.1"/>
    <property type="molecule type" value="Genomic_DNA"/>
</dbReference>
<keyword evidence="4 10" id="KW-0067">ATP-binding</keyword>
<dbReference type="PROSITE" id="PS50893">
    <property type="entry name" value="ABC_TRANSPORTER_2"/>
    <property type="match status" value="1"/>
</dbReference>
<dbReference type="GeneID" id="93711547"/>
<accession>A0A1I6ARJ0</accession>
<name>A0A1I6ARJ0_9BACI</name>
<dbReference type="Gene3D" id="1.20.1560.10">
    <property type="entry name" value="ABC transporter type 1, transmembrane domain"/>
    <property type="match status" value="1"/>
</dbReference>
<feature type="domain" description="ABC transporter" evidence="8">
    <location>
        <begin position="337"/>
        <end position="572"/>
    </location>
</feature>
<evidence type="ECO:0000256" key="4">
    <source>
        <dbReference type="ARBA" id="ARBA00022840"/>
    </source>
</evidence>
<dbReference type="SUPFAM" id="SSF90123">
    <property type="entry name" value="ABC transporter transmembrane region"/>
    <property type="match status" value="1"/>
</dbReference>
<dbReference type="PANTHER" id="PTHR43394:SF1">
    <property type="entry name" value="ATP-BINDING CASSETTE SUB-FAMILY B MEMBER 10, MITOCHONDRIAL"/>
    <property type="match status" value="1"/>
</dbReference>
<dbReference type="Pfam" id="PF00664">
    <property type="entry name" value="ABC_membrane"/>
    <property type="match status" value="1"/>
</dbReference>
<dbReference type="RefSeq" id="WP_061803224.1">
    <property type="nucleotide sequence ID" value="NZ_FOXX01000007.1"/>
</dbReference>
<dbReference type="Proteomes" id="UP000182762">
    <property type="component" value="Unassembled WGS sequence"/>
</dbReference>
<keyword evidence="11" id="KW-1185">Reference proteome</keyword>
<keyword evidence="6 7" id="KW-0472">Membrane</keyword>
<dbReference type="GO" id="GO:0005524">
    <property type="term" value="F:ATP binding"/>
    <property type="evidence" value="ECO:0007669"/>
    <property type="project" value="UniProtKB-KW"/>
</dbReference>
<dbReference type="InterPro" id="IPR011527">
    <property type="entry name" value="ABC1_TM_dom"/>
</dbReference>
<evidence type="ECO:0000256" key="6">
    <source>
        <dbReference type="ARBA" id="ARBA00023136"/>
    </source>
</evidence>
<evidence type="ECO:0000259" key="9">
    <source>
        <dbReference type="PROSITE" id="PS50929"/>
    </source>
</evidence>
<evidence type="ECO:0000313" key="11">
    <source>
        <dbReference type="Proteomes" id="UP000182762"/>
    </source>
</evidence>
<feature type="transmembrane region" description="Helical" evidence="7">
    <location>
        <begin position="281"/>
        <end position="301"/>
    </location>
</feature>
<evidence type="ECO:0000256" key="3">
    <source>
        <dbReference type="ARBA" id="ARBA00022741"/>
    </source>
</evidence>
<dbReference type="CDD" id="cd18541">
    <property type="entry name" value="ABC_6TM_TmrB_like"/>
    <property type="match status" value="1"/>
</dbReference>
<evidence type="ECO:0000259" key="8">
    <source>
        <dbReference type="PROSITE" id="PS50893"/>
    </source>
</evidence>
<feature type="transmembrane region" description="Helical" evidence="7">
    <location>
        <begin position="61"/>
        <end position="79"/>
    </location>
</feature>
<keyword evidence="5 7" id="KW-1133">Transmembrane helix</keyword>
<gene>
    <name evidence="10" type="ORF">SAMN02745910_02923</name>
</gene>
<dbReference type="InterPro" id="IPR003593">
    <property type="entry name" value="AAA+_ATPase"/>
</dbReference>
<dbReference type="SUPFAM" id="SSF52540">
    <property type="entry name" value="P-loop containing nucleoside triphosphate hydrolases"/>
    <property type="match status" value="1"/>
</dbReference>
<dbReference type="InterPro" id="IPR003439">
    <property type="entry name" value="ABC_transporter-like_ATP-bd"/>
</dbReference>
<feature type="transmembrane region" description="Helical" evidence="7">
    <location>
        <begin position="244"/>
        <end position="269"/>
    </location>
</feature>
<keyword evidence="3" id="KW-0547">Nucleotide-binding</keyword>
<keyword evidence="2 7" id="KW-0812">Transmembrane</keyword>
<feature type="domain" description="ABC transmembrane type-1" evidence="9">
    <location>
        <begin position="22"/>
        <end position="304"/>
    </location>
</feature>
<dbReference type="InterPro" id="IPR036640">
    <property type="entry name" value="ABC1_TM_sf"/>
</dbReference>
<evidence type="ECO:0000256" key="2">
    <source>
        <dbReference type="ARBA" id="ARBA00022692"/>
    </source>
</evidence>
<dbReference type="InterPro" id="IPR027417">
    <property type="entry name" value="P-loop_NTPase"/>
</dbReference>
<proteinExistence type="predicted"/>
<dbReference type="InterPro" id="IPR017871">
    <property type="entry name" value="ABC_transporter-like_CS"/>
</dbReference>
<protein>
    <submittedName>
        <fullName evidence="10">ATP-binding cassette, subfamily B</fullName>
    </submittedName>
</protein>
<evidence type="ECO:0000313" key="10">
    <source>
        <dbReference type="EMBL" id="SFQ71328.1"/>
    </source>
</evidence>
<dbReference type="Gene3D" id="3.40.50.300">
    <property type="entry name" value="P-loop containing nucleotide triphosphate hydrolases"/>
    <property type="match status" value="1"/>
</dbReference>